<dbReference type="Pfam" id="PF12796">
    <property type="entry name" value="Ank_2"/>
    <property type="match status" value="1"/>
</dbReference>
<dbReference type="InterPro" id="IPR002110">
    <property type="entry name" value="Ankyrin_rpt"/>
</dbReference>
<keyword evidence="1" id="KW-0677">Repeat</keyword>
<protein>
    <submittedName>
        <fullName evidence="3">Putative ankyrin repeat protein</fullName>
    </submittedName>
</protein>
<dbReference type="PROSITE" id="PS50088">
    <property type="entry name" value="ANK_REPEAT"/>
    <property type="match status" value="1"/>
</dbReference>
<dbReference type="Gene3D" id="1.25.40.20">
    <property type="entry name" value="Ankyrin repeat-containing domain"/>
    <property type="match status" value="2"/>
</dbReference>
<dbReference type="EMBL" id="MN562489">
    <property type="protein sequence ID" value="QLI60652.1"/>
    <property type="molecule type" value="Genomic_DNA"/>
</dbReference>
<name>A0A7D5YQ48_9VIRU</name>
<dbReference type="InterPro" id="IPR036770">
    <property type="entry name" value="Ankyrin_rpt-contain_sf"/>
</dbReference>
<dbReference type="Proteomes" id="UP000510602">
    <property type="component" value="Segment"/>
</dbReference>
<sequence length="473" mass="54236">MDELIAAVSLSNASLLDETLSTYPHLINEMFEEDEVTSYTLLGKAILKRNINVVRVLLKHNADPNMEWSHGTPLSVAVSNIIYADILYDLLDMPTIDVHKYSYFGETPLHTACRHNNIVAVDALLKHANIDVNYPDDSGTTPIYLTVKNIDLFTMLYKKGANINVVNDNKQMPIDGLFDNIEDEVDKTNSVKPIYELIVNTNREPINVSAQTLANILKHEHIEPSMFNIVIGTATNIDFDSNGIYEQVNSFFIAVNASLIEQLKTMIAITNYNINSDSNIAFYIFSSLRPTKSLHMLKYLVEEQQLDVNVLDSQGFPVIYAAINNRCIDCAQYLLDHKIGIYNIDDKTISIRLAFSSLFTNINIVNLGLQNNVFNYIDKTEFIQNQPEMTAMEALFHSIHRNAIDFVFIKQVIASIVKWQGFPFLTNIPDWVLRTSIYDTYRKYDTLRYRSLRFVPDKDHDAVQRFRQFRQYE</sequence>
<evidence type="ECO:0000256" key="1">
    <source>
        <dbReference type="ARBA" id="ARBA00022737"/>
    </source>
</evidence>
<dbReference type="SUPFAM" id="SSF48403">
    <property type="entry name" value="Ankyrin repeat"/>
    <property type="match status" value="2"/>
</dbReference>
<evidence type="ECO:0000256" key="2">
    <source>
        <dbReference type="ARBA" id="ARBA00023043"/>
    </source>
</evidence>
<keyword evidence="2" id="KW-0040">ANK repeat</keyword>
<dbReference type="PANTHER" id="PTHR24198">
    <property type="entry name" value="ANKYRIN REPEAT AND PROTEIN KINASE DOMAIN-CONTAINING PROTEIN"/>
    <property type="match status" value="1"/>
</dbReference>
<dbReference type="PANTHER" id="PTHR24198:SF165">
    <property type="entry name" value="ANKYRIN REPEAT-CONTAINING PROTEIN-RELATED"/>
    <property type="match status" value="1"/>
</dbReference>
<evidence type="ECO:0000313" key="3">
    <source>
        <dbReference type="EMBL" id="QLI60652.1"/>
    </source>
</evidence>
<organism evidence="3 4">
    <name type="scientific">Scale drop disease virus</name>
    <dbReference type="NCBI Taxonomy" id="1697349"/>
    <lineage>
        <taxon>Viruses</taxon>
        <taxon>Varidnaviria</taxon>
        <taxon>Bamfordvirae</taxon>
        <taxon>Nucleocytoviricota</taxon>
        <taxon>Megaviricetes</taxon>
        <taxon>Pimascovirales</taxon>
        <taxon>Pimascovirales incertae sedis</taxon>
        <taxon>Iridoviridae</taxon>
        <taxon>Alphairidovirinae</taxon>
        <taxon>Megalocytivirus</taxon>
        <taxon>Megalocytivirus lates1</taxon>
    </lineage>
</organism>
<evidence type="ECO:0000313" key="4">
    <source>
        <dbReference type="Proteomes" id="UP000510602"/>
    </source>
</evidence>
<proteinExistence type="predicted"/>
<dbReference type="SMART" id="SM00248">
    <property type="entry name" value="ANK"/>
    <property type="match status" value="6"/>
</dbReference>
<reference evidence="3 4" key="1">
    <citation type="submission" date="2019-10" db="EMBL/GenBank/DDBJ databases">
        <authorList>
            <person name="Kayansamruaj P."/>
        </authorList>
    </citation>
    <scope>NUCLEOTIDE SEQUENCE [LARGE SCALE GENOMIC DNA]</scope>
    <source>
        <strain evidence="3">SDDV_Thai_2019</strain>
    </source>
</reference>
<accession>A0A7D5YQ48</accession>